<evidence type="ECO:0000313" key="4">
    <source>
        <dbReference type="Proteomes" id="UP001303115"/>
    </source>
</evidence>
<feature type="compositionally biased region" description="Gly residues" evidence="1">
    <location>
        <begin position="49"/>
        <end position="77"/>
    </location>
</feature>
<feature type="region of interest" description="Disordered" evidence="1">
    <location>
        <begin position="133"/>
        <end position="203"/>
    </location>
</feature>
<dbReference type="EMBL" id="MU854454">
    <property type="protein sequence ID" value="KAK4035140.1"/>
    <property type="molecule type" value="Genomic_DNA"/>
</dbReference>
<dbReference type="Proteomes" id="UP001303115">
    <property type="component" value="Unassembled WGS sequence"/>
</dbReference>
<sequence>MHLGRAISLCSVIPLFVSPCMSLPIDDHRLGQSQGLAPRATYSVVPIDGGSGPGGSGSSGDPGGSGSGSGSGSGPGPGNSPTGPVTVTVVKTLPPDTSFHTIYITAPPATQRVTNTVVITKTIEVVNISPDTTATTSATASHTSTSQADSATWTPSTPLSSASEVPTSTRFSTSMTKPSSVTPSTTGVPLQTGCSSTLTATTQDDGKWHTSYPSWNGTMLRRGSRNWLRPPRLRVV</sequence>
<accession>A0AAN6PB84</accession>
<feature type="chain" id="PRO_5043011565" evidence="2">
    <location>
        <begin position="23"/>
        <end position="236"/>
    </location>
</feature>
<evidence type="ECO:0000313" key="3">
    <source>
        <dbReference type="EMBL" id="KAK4035140.1"/>
    </source>
</evidence>
<feature type="signal peptide" evidence="2">
    <location>
        <begin position="1"/>
        <end position="22"/>
    </location>
</feature>
<keyword evidence="4" id="KW-1185">Reference proteome</keyword>
<dbReference type="AlphaFoldDB" id="A0AAN6PB84"/>
<organism evidence="3 4">
    <name type="scientific">Parachaetomium inaequale</name>
    <dbReference type="NCBI Taxonomy" id="2588326"/>
    <lineage>
        <taxon>Eukaryota</taxon>
        <taxon>Fungi</taxon>
        <taxon>Dikarya</taxon>
        <taxon>Ascomycota</taxon>
        <taxon>Pezizomycotina</taxon>
        <taxon>Sordariomycetes</taxon>
        <taxon>Sordariomycetidae</taxon>
        <taxon>Sordariales</taxon>
        <taxon>Chaetomiaceae</taxon>
        <taxon>Parachaetomium</taxon>
    </lineage>
</organism>
<reference evidence="4" key="1">
    <citation type="journal article" date="2023" name="Mol. Phylogenet. Evol.">
        <title>Genome-scale phylogeny and comparative genomics of the fungal order Sordariales.</title>
        <authorList>
            <person name="Hensen N."/>
            <person name="Bonometti L."/>
            <person name="Westerberg I."/>
            <person name="Brannstrom I.O."/>
            <person name="Guillou S."/>
            <person name="Cros-Aarteil S."/>
            <person name="Calhoun S."/>
            <person name="Haridas S."/>
            <person name="Kuo A."/>
            <person name="Mondo S."/>
            <person name="Pangilinan J."/>
            <person name="Riley R."/>
            <person name="LaButti K."/>
            <person name="Andreopoulos B."/>
            <person name="Lipzen A."/>
            <person name="Chen C."/>
            <person name="Yan M."/>
            <person name="Daum C."/>
            <person name="Ng V."/>
            <person name="Clum A."/>
            <person name="Steindorff A."/>
            <person name="Ohm R.A."/>
            <person name="Martin F."/>
            <person name="Silar P."/>
            <person name="Natvig D.O."/>
            <person name="Lalanne C."/>
            <person name="Gautier V."/>
            <person name="Ament-Velasquez S.L."/>
            <person name="Kruys A."/>
            <person name="Hutchinson M.I."/>
            <person name="Powell A.J."/>
            <person name="Barry K."/>
            <person name="Miller A.N."/>
            <person name="Grigoriev I.V."/>
            <person name="Debuchy R."/>
            <person name="Gladieux P."/>
            <person name="Hiltunen Thoren M."/>
            <person name="Johannesson H."/>
        </authorList>
    </citation>
    <scope>NUCLEOTIDE SEQUENCE [LARGE SCALE GENOMIC DNA]</scope>
    <source>
        <strain evidence="4">CBS 284.82</strain>
    </source>
</reference>
<name>A0AAN6PB84_9PEZI</name>
<gene>
    <name evidence="3" type="ORF">C8A01DRAFT_18163</name>
</gene>
<evidence type="ECO:0000256" key="2">
    <source>
        <dbReference type="SAM" id="SignalP"/>
    </source>
</evidence>
<protein>
    <submittedName>
        <fullName evidence="3">Uncharacterized protein</fullName>
    </submittedName>
</protein>
<feature type="compositionally biased region" description="Polar residues" evidence="1">
    <location>
        <begin position="153"/>
        <end position="203"/>
    </location>
</feature>
<feature type="compositionally biased region" description="Low complexity" evidence="1">
    <location>
        <begin position="133"/>
        <end position="152"/>
    </location>
</feature>
<proteinExistence type="predicted"/>
<comment type="caution">
    <text evidence="3">The sequence shown here is derived from an EMBL/GenBank/DDBJ whole genome shotgun (WGS) entry which is preliminary data.</text>
</comment>
<keyword evidence="2" id="KW-0732">Signal</keyword>
<evidence type="ECO:0000256" key="1">
    <source>
        <dbReference type="SAM" id="MobiDB-lite"/>
    </source>
</evidence>
<feature type="region of interest" description="Disordered" evidence="1">
    <location>
        <begin position="43"/>
        <end position="86"/>
    </location>
</feature>